<evidence type="ECO:0000256" key="9">
    <source>
        <dbReference type="ARBA" id="ARBA00023299"/>
    </source>
</evidence>
<evidence type="ECO:0000256" key="7">
    <source>
        <dbReference type="ARBA" id="ARBA00022801"/>
    </source>
</evidence>
<dbReference type="SUPFAM" id="SSF56784">
    <property type="entry name" value="HAD-like"/>
    <property type="match status" value="1"/>
</dbReference>
<organism evidence="12 13">
    <name type="scientific">Streptococcus mitis</name>
    <dbReference type="NCBI Taxonomy" id="28037"/>
    <lineage>
        <taxon>Bacteria</taxon>
        <taxon>Bacillati</taxon>
        <taxon>Bacillota</taxon>
        <taxon>Bacilli</taxon>
        <taxon>Lactobacillales</taxon>
        <taxon>Streptococcaceae</taxon>
        <taxon>Streptococcus</taxon>
        <taxon>Streptococcus mitis group</taxon>
    </lineage>
</organism>
<dbReference type="GO" id="GO:0036424">
    <property type="term" value="F:L-phosphoserine phosphatase activity"/>
    <property type="evidence" value="ECO:0007669"/>
    <property type="project" value="TreeGrafter"/>
</dbReference>
<evidence type="ECO:0000256" key="3">
    <source>
        <dbReference type="ARBA" id="ARBA00009184"/>
    </source>
</evidence>
<evidence type="ECO:0000256" key="10">
    <source>
        <dbReference type="ARBA" id="ARBA00048138"/>
    </source>
</evidence>
<dbReference type="AlphaFoldDB" id="A0A428BEF0"/>
<comment type="cofactor">
    <cofactor evidence="1">
        <name>Mg(2+)</name>
        <dbReference type="ChEBI" id="CHEBI:18420"/>
    </cofactor>
</comment>
<comment type="pathway">
    <text evidence="2">Amino-acid biosynthesis; L-serine biosynthesis; L-serine from 3-phospho-D-glycerate: step 3/3.</text>
</comment>
<evidence type="ECO:0000256" key="2">
    <source>
        <dbReference type="ARBA" id="ARBA00005135"/>
    </source>
</evidence>
<evidence type="ECO:0000313" key="12">
    <source>
        <dbReference type="EMBL" id="RSI61686.1"/>
    </source>
</evidence>
<dbReference type="InterPro" id="IPR006385">
    <property type="entry name" value="HAD_hydro_SerB1"/>
</dbReference>
<dbReference type="GO" id="GO:0006564">
    <property type="term" value="P:L-serine biosynthetic process"/>
    <property type="evidence" value="ECO:0007669"/>
    <property type="project" value="UniProtKB-KW"/>
</dbReference>
<dbReference type="Gene3D" id="1.20.1440.100">
    <property type="entry name" value="SG protein - dephosphorylation function"/>
    <property type="match status" value="1"/>
</dbReference>
<dbReference type="RefSeq" id="WP_125447527.1">
    <property type="nucleotide sequence ID" value="NZ_RJNH01000004.1"/>
</dbReference>
<dbReference type="InterPro" id="IPR023214">
    <property type="entry name" value="HAD_sf"/>
</dbReference>
<name>A0A428BEF0_STRMT</name>
<dbReference type="InterPro" id="IPR036412">
    <property type="entry name" value="HAD-like_sf"/>
</dbReference>
<protein>
    <recommendedName>
        <fullName evidence="4">phosphoserine phosphatase</fullName>
        <ecNumber evidence="4">3.1.3.3</ecNumber>
    </recommendedName>
</protein>
<dbReference type="EC" id="3.1.3.3" evidence="4"/>
<keyword evidence="5" id="KW-0028">Amino-acid biosynthesis</keyword>
<comment type="catalytic activity">
    <reaction evidence="10">
        <text>O-phospho-L-serine + H2O = L-serine + phosphate</text>
        <dbReference type="Rhea" id="RHEA:21208"/>
        <dbReference type="ChEBI" id="CHEBI:15377"/>
        <dbReference type="ChEBI" id="CHEBI:33384"/>
        <dbReference type="ChEBI" id="CHEBI:43474"/>
        <dbReference type="ChEBI" id="CHEBI:57524"/>
        <dbReference type="EC" id="3.1.3.3"/>
    </reaction>
</comment>
<dbReference type="PANTHER" id="PTHR43344">
    <property type="entry name" value="PHOSPHOSERINE PHOSPHATASE"/>
    <property type="match status" value="1"/>
</dbReference>
<reference evidence="12 13" key="1">
    <citation type="submission" date="2018-11" db="EMBL/GenBank/DDBJ databases">
        <title>Species Designations Belie Phenotypic and Genotypic Heterogeneity in Oral Streptococci.</title>
        <authorList>
            <person name="Velsko I."/>
        </authorList>
    </citation>
    <scope>NUCLEOTIDE SEQUENCE [LARGE SCALE GENOMIC DNA]</scope>
    <source>
        <strain evidence="12 13">BCC15</strain>
    </source>
</reference>
<evidence type="ECO:0000256" key="4">
    <source>
        <dbReference type="ARBA" id="ARBA00012640"/>
    </source>
</evidence>
<sequence>MNRPIAAIFDIDGTIFRDSLLLKHMEKCVSYDVFPNSVNTEIKFHKNAWENRELDYDDYLYIAAKLYTKYIADKDVLDIDFVAKKVIEKESKKLYRYTRDRIKWHKEQGHQIIFISGSPDFLVSKMAEKLGADTWYATNYLQLDNKYTGEVIPMWDSVSKLQVLKKLFIDFEKSYAYGDTTGDFTMLQSVGFPTAINPNKKLLDKIAKEKLDCKIIIERKDVIYKLDEVKHGIY</sequence>
<dbReference type="NCBIfam" id="TIGR01490">
    <property type="entry name" value="HAD-SF-IB-hyp1"/>
    <property type="match status" value="1"/>
</dbReference>
<evidence type="ECO:0000256" key="5">
    <source>
        <dbReference type="ARBA" id="ARBA00022605"/>
    </source>
</evidence>
<dbReference type="GO" id="GO:0005737">
    <property type="term" value="C:cytoplasm"/>
    <property type="evidence" value="ECO:0007669"/>
    <property type="project" value="TreeGrafter"/>
</dbReference>
<keyword evidence="9" id="KW-0718">Serine biosynthesis</keyword>
<evidence type="ECO:0000256" key="11">
    <source>
        <dbReference type="ARBA" id="ARBA00048523"/>
    </source>
</evidence>
<gene>
    <name evidence="12" type="ORF">D8865_05030</name>
</gene>
<dbReference type="EMBL" id="RJNH01000004">
    <property type="protein sequence ID" value="RSI61686.1"/>
    <property type="molecule type" value="Genomic_DNA"/>
</dbReference>
<keyword evidence="8" id="KW-0460">Magnesium</keyword>
<evidence type="ECO:0000313" key="13">
    <source>
        <dbReference type="Proteomes" id="UP000278653"/>
    </source>
</evidence>
<evidence type="ECO:0000256" key="1">
    <source>
        <dbReference type="ARBA" id="ARBA00001946"/>
    </source>
</evidence>
<keyword evidence="6" id="KW-0479">Metal-binding</keyword>
<accession>A0A428BEF0</accession>
<dbReference type="PANTHER" id="PTHR43344:SF2">
    <property type="entry name" value="PHOSPHOSERINE PHOSPHATASE"/>
    <property type="match status" value="1"/>
</dbReference>
<comment type="similarity">
    <text evidence="3">Belongs to the HAD-like hydrolase superfamily. SerB family.</text>
</comment>
<comment type="catalytic activity">
    <reaction evidence="11">
        <text>O-phospho-D-serine + H2O = D-serine + phosphate</text>
        <dbReference type="Rhea" id="RHEA:24873"/>
        <dbReference type="ChEBI" id="CHEBI:15377"/>
        <dbReference type="ChEBI" id="CHEBI:35247"/>
        <dbReference type="ChEBI" id="CHEBI:43474"/>
        <dbReference type="ChEBI" id="CHEBI:58680"/>
        <dbReference type="EC" id="3.1.3.3"/>
    </reaction>
</comment>
<evidence type="ECO:0000256" key="6">
    <source>
        <dbReference type="ARBA" id="ARBA00022723"/>
    </source>
</evidence>
<dbReference type="GO" id="GO:0000287">
    <property type="term" value="F:magnesium ion binding"/>
    <property type="evidence" value="ECO:0007669"/>
    <property type="project" value="TreeGrafter"/>
</dbReference>
<dbReference type="Gene3D" id="3.40.50.1000">
    <property type="entry name" value="HAD superfamily/HAD-like"/>
    <property type="match status" value="1"/>
</dbReference>
<comment type="caution">
    <text evidence="12">The sequence shown here is derived from an EMBL/GenBank/DDBJ whole genome shotgun (WGS) entry which is preliminary data.</text>
</comment>
<dbReference type="InterPro" id="IPR050582">
    <property type="entry name" value="HAD-like_SerB"/>
</dbReference>
<dbReference type="NCBIfam" id="TIGR01488">
    <property type="entry name" value="HAD-SF-IB"/>
    <property type="match status" value="1"/>
</dbReference>
<proteinExistence type="inferred from homology"/>
<evidence type="ECO:0000256" key="8">
    <source>
        <dbReference type="ARBA" id="ARBA00022842"/>
    </source>
</evidence>
<dbReference type="Proteomes" id="UP000278653">
    <property type="component" value="Unassembled WGS sequence"/>
</dbReference>
<dbReference type="Pfam" id="PF12710">
    <property type="entry name" value="HAD"/>
    <property type="match status" value="1"/>
</dbReference>
<keyword evidence="7 12" id="KW-0378">Hydrolase</keyword>